<evidence type="ECO:0000313" key="4">
    <source>
        <dbReference type="EMBL" id="VDP48007.1"/>
    </source>
</evidence>
<protein>
    <submittedName>
        <fullName evidence="6">PAX3-and PAX7-binding protein 1</fullName>
    </submittedName>
</protein>
<dbReference type="EMBL" id="UZAK01034975">
    <property type="protein sequence ID" value="VDP48007.1"/>
    <property type="molecule type" value="Genomic_DNA"/>
</dbReference>
<dbReference type="GO" id="GO:0000398">
    <property type="term" value="P:mRNA splicing, via spliceosome"/>
    <property type="evidence" value="ECO:0007669"/>
    <property type="project" value="InterPro"/>
</dbReference>
<keyword evidence="2" id="KW-0539">Nucleus</keyword>
<evidence type="ECO:0000313" key="5">
    <source>
        <dbReference type="Proteomes" id="UP000279833"/>
    </source>
</evidence>
<keyword evidence="5" id="KW-1185">Reference proteome</keyword>
<dbReference type="PANTHER" id="PTHR12214">
    <property type="entry name" value="GC-RICH SEQUENCE DNA-BINDING FACTOR"/>
    <property type="match status" value="1"/>
</dbReference>
<organism evidence="6">
    <name type="scientific">Schistosoma curassoni</name>
    <dbReference type="NCBI Taxonomy" id="6186"/>
    <lineage>
        <taxon>Eukaryota</taxon>
        <taxon>Metazoa</taxon>
        <taxon>Spiralia</taxon>
        <taxon>Lophotrochozoa</taxon>
        <taxon>Platyhelminthes</taxon>
        <taxon>Trematoda</taxon>
        <taxon>Digenea</taxon>
        <taxon>Strigeidida</taxon>
        <taxon>Schistosomatoidea</taxon>
        <taxon>Schistosomatidae</taxon>
        <taxon>Schistosoma</taxon>
    </lineage>
</organism>
<dbReference type="PANTHER" id="PTHR12214:SF0">
    <property type="entry name" value="LD29489P"/>
    <property type="match status" value="1"/>
</dbReference>
<proteinExistence type="predicted"/>
<evidence type="ECO:0000256" key="3">
    <source>
        <dbReference type="SAM" id="MobiDB-lite"/>
    </source>
</evidence>
<evidence type="ECO:0000256" key="1">
    <source>
        <dbReference type="ARBA" id="ARBA00004123"/>
    </source>
</evidence>
<feature type="compositionally biased region" description="Acidic residues" evidence="3">
    <location>
        <begin position="212"/>
        <end position="226"/>
    </location>
</feature>
<evidence type="ECO:0000256" key="2">
    <source>
        <dbReference type="ARBA" id="ARBA00023242"/>
    </source>
</evidence>
<feature type="region of interest" description="Disordered" evidence="3">
    <location>
        <begin position="1"/>
        <end position="26"/>
    </location>
</feature>
<dbReference type="Proteomes" id="UP000279833">
    <property type="component" value="Unassembled WGS sequence"/>
</dbReference>
<feature type="compositionally biased region" description="Basic residues" evidence="3">
    <location>
        <begin position="68"/>
        <end position="89"/>
    </location>
</feature>
<dbReference type="GO" id="GO:0005634">
    <property type="term" value="C:nucleus"/>
    <property type="evidence" value="ECO:0007669"/>
    <property type="project" value="UniProtKB-SubCell"/>
</dbReference>
<dbReference type="InterPro" id="IPR012890">
    <property type="entry name" value="GCFC2-like"/>
</dbReference>
<dbReference type="GO" id="GO:0003677">
    <property type="term" value="F:DNA binding"/>
    <property type="evidence" value="ECO:0007669"/>
    <property type="project" value="InterPro"/>
</dbReference>
<feature type="compositionally biased region" description="Acidic residues" evidence="3">
    <location>
        <begin position="54"/>
        <end position="63"/>
    </location>
</feature>
<feature type="compositionally biased region" description="Acidic residues" evidence="3">
    <location>
        <begin position="15"/>
        <end position="26"/>
    </location>
</feature>
<reference evidence="6" key="1">
    <citation type="submission" date="2016-06" db="UniProtKB">
        <authorList>
            <consortium name="WormBaseParasite"/>
        </authorList>
    </citation>
    <scope>IDENTIFICATION</scope>
</reference>
<dbReference type="STRING" id="6186.A0A183KB54"/>
<dbReference type="AlphaFoldDB" id="A0A183KB54"/>
<gene>
    <name evidence="4" type="ORF">SCUD_LOCUS12242</name>
</gene>
<reference evidence="4 5" key="2">
    <citation type="submission" date="2018-11" db="EMBL/GenBank/DDBJ databases">
        <authorList>
            <consortium name="Pathogen Informatics"/>
        </authorList>
    </citation>
    <scope>NUCLEOTIDE SEQUENCE [LARGE SCALE GENOMIC DNA]</scope>
    <source>
        <strain evidence="4">Dakar</strain>
        <strain evidence="5">Dakar, Senegal</strain>
    </source>
</reference>
<feature type="region of interest" description="Disordered" evidence="3">
    <location>
        <begin position="54"/>
        <end position="97"/>
    </location>
</feature>
<sequence>MKKIRRNYRSKAGDSDDEQSQESESLYDEAVKEITSQIKPDVSSIKKNKSVLSFEDDLDPDDGDTFKVKKSSMSRKITKQTKESKKKKNHGNDGLKIVGDFHKNLVSYEESSPDPEENLENLRKELLNLAEDETTSEVVPSVKSEPSNVTSMIKRTSHVLFSFHTEGVIPDAATIHLARKQREKAKSLIESSDHSPTYYSSSKNDGKRLVREDDDDDELNDDEDANDMTTVSFSNSASEMRPVFVVSKDRETCSKRAVIGARLNRREEELKCIREDFMAAEHGSDRDSDQEIEWERQQLQKAIINQNPAVLEAIQPILGTEDSNNTTTPADSTILGGLNVTDITLPKLKDNLQEK</sequence>
<feature type="region of interest" description="Disordered" evidence="3">
    <location>
        <begin position="186"/>
        <end position="234"/>
    </location>
</feature>
<name>A0A183KB54_9TREM</name>
<accession>A0A183KB54</accession>
<comment type="subcellular location">
    <subcellularLocation>
        <location evidence="1">Nucleus</location>
    </subcellularLocation>
</comment>
<dbReference type="WBParaSite" id="SCUD_0001224501-mRNA-1">
    <property type="protein sequence ID" value="SCUD_0001224501-mRNA-1"/>
    <property type="gene ID" value="SCUD_0001224501"/>
</dbReference>
<evidence type="ECO:0000313" key="6">
    <source>
        <dbReference type="WBParaSite" id="SCUD_0001224501-mRNA-1"/>
    </source>
</evidence>